<dbReference type="Proteomes" id="UP000283895">
    <property type="component" value="Unassembled WGS sequence"/>
</dbReference>
<feature type="region of interest" description="Disordered" evidence="1">
    <location>
        <begin position="91"/>
        <end position="220"/>
    </location>
</feature>
<sequence length="340" mass="37935">MSSRMSTLDQSLSHCPQDRPAEDTAEIACTEGESEQVNTDEDTERFCAYRNQRYGHSSTRSRSILLRMGQAHVKNVPGLWHFDFEPLGITRPGAENPSDRHSSLDTASIDGEQAPSRGERDRLLGLQNLSPRSGRRRSDTPISPRSRRVANTTTDVRRRSTQGNDDQNLDSSAAISTVGNSLGGSYKSSTHEARTPAPRLDPKQRKGNLEPNNHELGNAGTEQDARYFMPKKKWDQVDYAPAEGTRFHECIAKLLMEADGITTMHARHHSAVQVISELEYMAENRRLDLDYVGLGVNSGKLPANETGFAELEQIVAWRGTTFSRFGQELRRKDNPATQSI</sequence>
<proteinExistence type="predicted"/>
<feature type="region of interest" description="Disordered" evidence="1">
    <location>
        <begin position="1"/>
        <end position="23"/>
    </location>
</feature>
<gene>
    <name evidence="2" type="ORF">VMCG_06408</name>
</gene>
<dbReference type="AlphaFoldDB" id="A0A423W7T8"/>
<feature type="compositionally biased region" description="Polar residues" evidence="1">
    <location>
        <begin position="161"/>
        <end position="180"/>
    </location>
</feature>
<evidence type="ECO:0000256" key="1">
    <source>
        <dbReference type="SAM" id="MobiDB-lite"/>
    </source>
</evidence>
<name>A0A423W7T8_9PEZI</name>
<evidence type="ECO:0000313" key="2">
    <source>
        <dbReference type="EMBL" id="ROV99421.1"/>
    </source>
</evidence>
<comment type="caution">
    <text evidence="2">The sequence shown here is derived from an EMBL/GenBank/DDBJ whole genome shotgun (WGS) entry which is preliminary data.</text>
</comment>
<evidence type="ECO:0000313" key="3">
    <source>
        <dbReference type="Proteomes" id="UP000283895"/>
    </source>
</evidence>
<dbReference type="OrthoDB" id="10561909at2759"/>
<accession>A0A423W7T8</accession>
<dbReference type="STRING" id="356882.A0A423W7T8"/>
<protein>
    <submittedName>
        <fullName evidence="2">Uncharacterized protein</fullName>
    </submittedName>
</protein>
<dbReference type="EMBL" id="LKEA01000023">
    <property type="protein sequence ID" value="ROV99421.1"/>
    <property type="molecule type" value="Genomic_DNA"/>
</dbReference>
<organism evidence="2 3">
    <name type="scientific">Cytospora schulzeri</name>
    <dbReference type="NCBI Taxonomy" id="448051"/>
    <lineage>
        <taxon>Eukaryota</taxon>
        <taxon>Fungi</taxon>
        <taxon>Dikarya</taxon>
        <taxon>Ascomycota</taxon>
        <taxon>Pezizomycotina</taxon>
        <taxon>Sordariomycetes</taxon>
        <taxon>Sordariomycetidae</taxon>
        <taxon>Diaporthales</taxon>
        <taxon>Cytosporaceae</taxon>
        <taxon>Cytospora</taxon>
    </lineage>
</organism>
<feature type="compositionally biased region" description="Basic and acidic residues" evidence="1">
    <location>
        <begin position="189"/>
        <end position="208"/>
    </location>
</feature>
<reference evidence="2 3" key="1">
    <citation type="submission" date="2015-09" db="EMBL/GenBank/DDBJ databases">
        <title>Host preference determinants of Valsa canker pathogens revealed by comparative genomics.</title>
        <authorList>
            <person name="Yin Z."/>
            <person name="Huang L."/>
        </authorList>
    </citation>
    <scope>NUCLEOTIDE SEQUENCE [LARGE SCALE GENOMIC DNA]</scope>
    <source>
        <strain evidence="2 3">03-1</strain>
    </source>
</reference>
<feature type="compositionally biased region" description="Polar residues" evidence="1">
    <location>
        <begin position="1"/>
        <end position="14"/>
    </location>
</feature>
<keyword evidence="3" id="KW-1185">Reference proteome</keyword>